<keyword evidence="1" id="KW-0812">Transmembrane</keyword>
<sequence length="174" mass="19301">MSMHPFRKNRCILYSFILVSALLELTFDLMVALDGAFPDVQKFMTIVGFIAAALSTLKLVWACLLLAYNNKPNKKLIFTRASYQYASLLVASLISALITIPLFTKIPAQCDFKRESDGMAGFYCAWLSLAIVFPWAIVFLSGASAFLIYRTALMLNLSLDRNIVALDESGAIPL</sequence>
<feature type="transmembrane region" description="Helical" evidence="1">
    <location>
        <begin position="88"/>
        <end position="108"/>
    </location>
</feature>
<keyword evidence="1" id="KW-0472">Membrane</keyword>
<dbReference type="EMBL" id="JAEVFJ010000044">
    <property type="protein sequence ID" value="KAH8085471.1"/>
    <property type="molecule type" value="Genomic_DNA"/>
</dbReference>
<feature type="transmembrane region" description="Helical" evidence="1">
    <location>
        <begin position="12"/>
        <end position="33"/>
    </location>
</feature>
<feature type="transmembrane region" description="Helical" evidence="1">
    <location>
        <begin position="120"/>
        <end position="149"/>
    </location>
</feature>
<organism evidence="2 3">
    <name type="scientific">Cristinia sonorae</name>
    <dbReference type="NCBI Taxonomy" id="1940300"/>
    <lineage>
        <taxon>Eukaryota</taxon>
        <taxon>Fungi</taxon>
        <taxon>Dikarya</taxon>
        <taxon>Basidiomycota</taxon>
        <taxon>Agaricomycotina</taxon>
        <taxon>Agaricomycetes</taxon>
        <taxon>Agaricomycetidae</taxon>
        <taxon>Agaricales</taxon>
        <taxon>Pleurotineae</taxon>
        <taxon>Stephanosporaceae</taxon>
        <taxon>Cristinia</taxon>
    </lineage>
</organism>
<keyword evidence="3" id="KW-1185">Reference proteome</keyword>
<feature type="transmembrane region" description="Helical" evidence="1">
    <location>
        <begin position="45"/>
        <end position="68"/>
    </location>
</feature>
<evidence type="ECO:0000256" key="1">
    <source>
        <dbReference type="SAM" id="Phobius"/>
    </source>
</evidence>
<gene>
    <name evidence="2" type="ORF">BXZ70DRAFT_562579</name>
</gene>
<proteinExistence type="predicted"/>
<protein>
    <submittedName>
        <fullName evidence="2">Uncharacterized protein</fullName>
    </submittedName>
</protein>
<keyword evidence="1" id="KW-1133">Transmembrane helix</keyword>
<evidence type="ECO:0000313" key="3">
    <source>
        <dbReference type="Proteomes" id="UP000813824"/>
    </source>
</evidence>
<dbReference type="OrthoDB" id="2992074at2759"/>
<accession>A0A8K0XLH9</accession>
<comment type="caution">
    <text evidence="2">The sequence shown here is derived from an EMBL/GenBank/DDBJ whole genome shotgun (WGS) entry which is preliminary data.</text>
</comment>
<dbReference type="AlphaFoldDB" id="A0A8K0XLH9"/>
<name>A0A8K0XLH9_9AGAR</name>
<evidence type="ECO:0000313" key="2">
    <source>
        <dbReference type="EMBL" id="KAH8085471.1"/>
    </source>
</evidence>
<dbReference type="Proteomes" id="UP000813824">
    <property type="component" value="Unassembled WGS sequence"/>
</dbReference>
<reference evidence="2" key="1">
    <citation type="journal article" date="2021" name="New Phytol.">
        <title>Evolutionary innovations through gain and loss of genes in the ectomycorrhizal Boletales.</title>
        <authorList>
            <person name="Wu G."/>
            <person name="Miyauchi S."/>
            <person name="Morin E."/>
            <person name="Kuo A."/>
            <person name="Drula E."/>
            <person name="Varga T."/>
            <person name="Kohler A."/>
            <person name="Feng B."/>
            <person name="Cao Y."/>
            <person name="Lipzen A."/>
            <person name="Daum C."/>
            <person name="Hundley H."/>
            <person name="Pangilinan J."/>
            <person name="Johnson J."/>
            <person name="Barry K."/>
            <person name="LaButti K."/>
            <person name="Ng V."/>
            <person name="Ahrendt S."/>
            <person name="Min B."/>
            <person name="Choi I.G."/>
            <person name="Park H."/>
            <person name="Plett J.M."/>
            <person name="Magnuson J."/>
            <person name="Spatafora J.W."/>
            <person name="Nagy L.G."/>
            <person name="Henrissat B."/>
            <person name="Grigoriev I.V."/>
            <person name="Yang Z.L."/>
            <person name="Xu J."/>
            <person name="Martin F.M."/>
        </authorList>
    </citation>
    <scope>NUCLEOTIDE SEQUENCE</scope>
    <source>
        <strain evidence="2">KKN 215</strain>
    </source>
</reference>